<organism evidence="6 7">
    <name type="scientific">Nocardia asteroides NBRC 15531</name>
    <dbReference type="NCBI Taxonomy" id="1110697"/>
    <lineage>
        <taxon>Bacteria</taxon>
        <taxon>Bacillati</taxon>
        <taxon>Actinomycetota</taxon>
        <taxon>Actinomycetes</taxon>
        <taxon>Mycobacteriales</taxon>
        <taxon>Nocardiaceae</taxon>
        <taxon>Nocardia</taxon>
    </lineage>
</organism>
<dbReference type="GO" id="GO:0046983">
    <property type="term" value="F:protein dimerization activity"/>
    <property type="evidence" value="ECO:0007669"/>
    <property type="project" value="InterPro"/>
</dbReference>
<dbReference type="FunFam" id="3.60.15.30:FF:000001">
    <property type="entry name" value="Alkyl/aryl-sulfatase BDS1"/>
    <property type="match status" value="1"/>
</dbReference>
<dbReference type="Pfam" id="PF14863">
    <property type="entry name" value="Alkyl_sulf_dimr"/>
    <property type="match status" value="1"/>
</dbReference>
<dbReference type="InterPro" id="IPR036866">
    <property type="entry name" value="RibonucZ/Hydroxyglut_hydro"/>
</dbReference>
<dbReference type="InterPro" id="IPR036527">
    <property type="entry name" value="SCP2_sterol-bd_dom_sf"/>
</dbReference>
<protein>
    <recommendedName>
        <fullName evidence="5">Metallo-beta-lactamase domain-containing protein</fullName>
    </recommendedName>
</protein>
<sequence length="601" mass="65560">MALDFDDRTDFENADRGFIATLTPMRITKDDGTVVFDTSAYSFLDGPCPDTVNPSLFRQAQLCVKNGLYQVTEGIYQIRGFDISNMTIVEGDTGVIVIDPLISAECAAAGLRLYREHRGDRPVTGVIYTHSHGDHFGGVDGVLPNGRGDVPILAPAGFMAEAVSENVYAGTAMTRRSTYMYGMGMTPGPEGQCSTGLGIQTSGGTFGLIPPTIDITHTGQQETVDGVPIVFQMTPGTEAPAEMNFYFPRHRALCLAENATHNLHNLLTLRGAQVRDPRIWSHYIDEAIEMFAIDSDVAFASHHWPTWGVDNIVAFLSLQRDLYMYLHDQTLRMMNAGLTGPEIAEAIELPSGLADAWSARGYYGSVSHNVKAIYQRYLGWFDGNPSSLWEWPAQEKAIRYVETIGGIDTVIAKGRAYADAGDLRFAAELLKHAVFAEPDNADAKAALAQTYRRLGFGAENATWRCFYLTGDEELRNGVRPTVLNLGGGMAAALSIDQLFDTLAIRVNGPRAAGESFRIEWHFTDLDTVMRLTMSNGVLVRTVDPRSKADIDLTLNLTKQQLLGILAGKGLDGIDHSGDPGVLSRLLGLLDDPDPNFAIVTP</sequence>
<evidence type="ECO:0000313" key="7">
    <source>
        <dbReference type="Proteomes" id="UP000017048"/>
    </source>
</evidence>
<dbReference type="GO" id="GO:0018741">
    <property type="term" value="F:linear primary-alkylsulfatase activity"/>
    <property type="evidence" value="ECO:0007669"/>
    <property type="project" value="InterPro"/>
</dbReference>
<dbReference type="SUPFAM" id="SSF55718">
    <property type="entry name" value="SCP-like"/>
    <property type="match status" value="1"/>
</dbReference>
<dbReference type="SMART" id="SM00849">
    <property type="entry name" value="Lactamase_B"/>
    <property type="match status" value="1"/>
</dbReference>
<evidence type="ECO:0000256" key="1">
    <source>
        <dbReference type="ARBA" id="ARBA00022723"/>
    </source>
</evidence>
<dbReference type="CDD" id="cd07710">
    <property type="entry name" value="arylsulfatase_Sdsa1-like_MBL-fold"/>
    <property type="match status" value="1"/>
</dbReference>
<proteinExistence type="inferred from homology"/>
<dbReference type="PANTHER" id="PTHR43223:SF1">
    <property type="entry name" value="ALKYL_ARYL-SULFATASE BDS1"/>
    <property type="match status" value="1"/>
</dbReference>
<dbReference type="OrthoDB" id="5240502at2"/>
<dbReference type="GeneID" id="91515082"/>
<dbReference type="InterPro" id="IPR038536">
    <property type="entry name" value="Alkyl/aryl-sulf_dimr_sf"/>
</dbReference>
<evidence type="ECO:0000259" key="5">
    <source>
        <dbReference type="SMART" id="SM00849"/>
    </source>
</evidence>
<dbReference type="Pfam" id="PF14864">
    <property type="entry name" value="Alkyl_sulf_C"/>
    <property type="match status" value="1"/>
</dbReference>
<evidence type="ECO:0000256" key="3">
    <source>
        <dbReference type="ARBA" id="ARBA00022833"/>
    </source>
</evidence>
<dbReference type="RefSeq" id="WP_019044977.1">
    <property type="nucleotide sequence ID" value="NZ_BAFO02000011.1"/>
</dbReference>
<dbReference type="PANTHER" id="PTHR43223">
    <property type="entry name" value="ALKYL/ARYL-SULFATASE"/>
    <property type="match status" value="1"/>
</dbReference>
<dbReference type="AlphaFoldDB" id="U5EBT6"/>
<gene>
    <name evidence="6" type="ORF">NCAST_11_01170</name>
</gene>
<keyword evidence="1" id="KW-0479">Metal-binding</keyword>
<dbReference type="SUPFAM" id="SSF56281">
    <property type="entry name" value="Metallo-hydrolase/oxidoreductase"/>
    <property type="match status" value="1"/>
</dbReference>
<dbReference type="Proteomes" id="UP000017048">
    <property type="component" value="Unassembled WGS sequence"/>
</dbReference>
<feature type="domain" description="Metallo-beta-lactamase" evidence="5">
    <location>
        <begin position="83"/>
        <end position="302"/>
    </location>
</feature>
<evidence type="ECO:0000313" key="6">
    <source>
        <dbReference type="EMBL" id="GAD82619.1"/>
    </source>
</evidence>
<comment type="caution">
    <text evidence="6">The sequence shown here is derived from an EMBL/GenBank/DDBJ whole genome shotgun (WGS) entry which is preliminary data.</text>
</comment>
<accession>U5EBT6</accession>
<keyword evidence="7" id="KW-1185">Reference proteome</keyword>
<dbReference type="Gene3D" id="3.30.1050.10">
    <property type="entry name" value="SCP2 sterol-binding domain"/>
    <property type="match status" value="1"/>
</dbReference>
<evidence type="ECO:0000256" key="2">
    <source>
        <dbReference type="ARBA" id="ARBA00022801"/>
    </source>
</evidence>
<name>U5EBT6_NOCAS</name>
<evidence type="ECO:0000256" key="4">
    <source>
        <dbReference type="ARBA" id="ARBA00033751"/>
    </source>
</evidence>
<comment type="similarity">
    <text evidence="4">Belongs to the metallo-beta-lactamase superfamily. Type III sulfatase family.</text>
</comment>
<dbReference type="Pfam" id="PF00753">
    <property type="entry name" value="Lactamase_B"/>
    <property type="match status" value="1"/>
</dbReference>
<dbReference type="Gene3D" id="3.60.15.30">
    <property type="entry name" value="Metallo-beta-lactamase domain"/>
    <property type="match status" value="1"/>
</dbReference>
<dbReference type="InterPro" id="IPR052195">
    <property type="entry name" value="Bact_Alkyl/Aryl-Sulfatase"/>
</dbReference>
<dbReference type="GO" id="GO:0018909">
    <property type="term" value="P:dodecyl sulfate metabolic process"/>
    <property type="evidence" value="ECO:0007669"/>
    <property type="project" value="InterPro"/>
</dbReference>
<dbReference type="InterPro" id="IPR044097">
    <property type="entry name" value="Bds1/SdsA1_MBL-fold"/>
</dbReference>
<keyword evidence="2" id="KW-0378">Hydrolase</keyword>
<dbReference type="InterPro" id="IPR001279">
    <property type="entry name" value="Metallo-B-lactamas"/>
</dbReference>
<dbReference type="Gene3D" id="1.25.40.880">
    <property type="entry name" value="Alkyl sulfatase, dimerisation domain"/>
    <property type="match status" value="1"/>
</dbReference>
<dbReference type="GO" id="GO:0046872">
    <property type="term" value="F:metal ion binding"/>
    <property type="evidence" value="ECO:0007669"/>
    <property type="project" value="UniProtKB-KW"/>
</dbReference>
<reference evidence="6 7" key="1">
    <citation type="journal article" date="2014" name="BMC Genomics">
        <title>Genome based analysis of type-I polyketide synthase and nonribosomal peptide synthetase gene clusters in seven strains of five representative Nocardia species.</title>
        <authorList>
            <person name="Komaki H."/>
            <person name="Ichikawa N."/>
            <person name="Hosoyama A."/>
            <person name="Takahashi-Nakaguchi A."/>
            <person name="Matsuzawa T."/>
            <person name="Suzuki K."/>
            <person name="Fujita N."/>
            <person name="Gonoi T."/>
        </authorList>
    </citation>
    <scope>NUCLEOTIDE SEQUENCE [LARGE SCALE GENOMIC DNA]</scope>
    <source>
        <strain evidence="6 7">NBRC 15531</strain>
    </source>
</reference>
<dbReference type="eggNOG" id="COG2015">
    <property type="taxonomic scope" value="Bacteria"/>
</dbReference>
<dbReference type="InterPro" id="IPR029228">
    <property type="entry name" value="Alkyl_sulf_dimr"/>
</dbReference>
<keyword evidence="3" id="KW-0862">Zinc</keyword>
<dbReference type="InterPro" id="IPR029229">
    <property type="entry name" value="Alkyl_sulf_C"/>
</dbReference>
<dbReference type="EMBL" id="BAFO02000011">
    <property type="protein sequence ID" value="GAD82619.1"/>
    <property type="molecule type" value="Genomic_DNA"/>
</dbReference>
<dbReference type="STRING" id="1824.SAMN05444423_103456"/>